<evidence type="ECO:0000313" key="2">
    <source>
        <dbReference type="EMBL" id="RNA40987.1"/>
    </source>
</evidence>
<evidence type="ECO:0000256" key="1">
    <source>
        <dbReference type="SAM" id="SignalP"/>
    </source>
</evidence>
<accession>A0A3M7SZ41</accession>
<keyword evidence="1" id="KW-0732">Signal</keyword>
<dbReference type="Proteomes" id="UP000276133">
    <property type="component" value="Unassembled WGS sequence"/>
</dbReference>
<organism evidence="2 3">
    <name type="scientific">Brachionus plicatilis</name>
    <name type="common">Marine rotifer</name>
    <name type="synonym">Brachionus muelleri</name>
    <dbReference type="NCBI Taxonomy" id="10195"/>
    <lineage>
        <taxon>Eukaryota</taxon>
        <taxon>Metazoa</taxon>
        <taxon>Spiralia</taxon>
        <taxon>Gnathifera</taxon>
        <taxon>Rotifera</taxon>
        <taxon>Eurotatoria</taxon>
        <taxon>Monogononta</taxon>
        <taxon>Pseudotrocha</taxon>
        <taxon>Ploima</taxon>
        <taxon>Brachionidae</taxon>
        <taxon>Brachionus</taxon>
    </lineage>
</organism>
<comment type="caution">
    <text evidence="2">The sequence shown here is derived from an EMBL/GenBank/DDBJ whole genome shotgun (WGS) entry which is preliminary data.</text>
</comment>
<evidence type="ECO:0000313" key="3">
    <source>
        <dbReference type="Proteomes" id="UP000276133"/>
    </source>
</evidence>
<feature type="signal peptide" evidence="1">
    <location>
        <begin position="1"/>
        <end position="18"/>
    </location>
</feature>
<keyword evidence="3" id="KW-1185">Reference proteome</keyword>
<gene>
    <name evidence="2" type="ORF">BpHYR1_044510</name>
</gene>
<sequence>MNKIIIFIALFLFIKSNEDPVSNLIENGEIVKIRGYYESPDTDVFLKNDPYLSRPAKFIDYAESLKIVYDDWNILELKKNTALSVSYGNLTQFIKSDKIQTETNLYKFLSHIDEYASPTITKFDMPIFIREELSLPSILECDYLKNRFVEVQMNFYMNFETYSPFETSESDQLVCMLKGNFSSVLLRPEEYEKFLLNQNSKDDLKNVKHSIGEIEKGQCFYVPSKSYYTIKTSEAWFYSISWIPVTEAVNQTDCFLSNREAKKTKLSDLAYKKDFGRANRETKTGFVSYFLFYLDSDQITGINKENFIEKMQQ</sequence>
<proteinExistence type="predicted"/>
<name>A0A3M7SZ41_BRAPC</name>
<feature type="chain" id="PRO_5018096828" description="JmjC domain-containing protein" evidence="1">
    <location>
        <begin position="19"/>
        <end position="313"/>
    </location>
</feature>
<evidence type="ECO:0008006" key="4">
    <source>
        <dbReference type="Google" id="ProtNLM"/>
    </source>
</evidence>
<protein>
    <recommendedName>
        <fullName evidence="4">JmjC domain-containing protein</fullName>
    </recommendedName>
</protein>
<dbReference type="OrthoDB" id="10486934at2759"/>
<reference evidence="2 3" key="1">
    <citation type="journal article" date="2018" name="Sci. Rep.">
        <title>Genomic signatures of local adaptation to the degree of environmental predictability in rotifers.</title>
        <authorList>
            <person name="Franch-Gras L."/>
            <person name="Hahn C."/>
            <person name="Garcia-Roger E.M."/>
            <person name="Carmona M.J."/>
            <person name="Serra M."/>
            <person name="Gomez A."/>
        </authorList>
    </citation>
    <scope>NUCLEOTIDE SEQUENCE [LARGE SCALE GENOMIC DNA]</scope>
    <source>
        <strain evidence="2">HYR1</strain>
    </source>
</reference>
<dbReference type="AlphaFoldDB" id="A0A3M7SZ41"/>
<dbReference type="EMBL" id="REGN01000564">
    <property type="protein sequence ID" value="RNA40987.1"/>
    <property type="molecule type" value="Genomic_DNA"/>
</dbReference>